<accession>A0A835LIT4</accession>
<reference evidence="7 8" key="1">
    <citation type="submission" date="2020-10" db="EMBL/GenBank/DDBJ databases">
        <title>The Coptis chinensis genome and diversification of protoberbering-type alkaloids.</title>
        <authorList>
            <person name="Wang B."/>
            <person name="Shu S."/>
            <person name="Song C."/>
            <person name="Liu Y."/>
        </authorList>
    </citation>
    <scope>NUCLEOTIDE SEQUENCE [LARGE SCALE GENOMIC DNA]</scope>
    <source>
        <strain evidence="7">HL-2020</strain>
        <tissue evidence="7">Leaf</tissue>
    </source>
</reference>
<dbReference type="PROSITE" id="PS51471">
    <property type="entry name" value="FE2OG_OXY"/>
    <property type="match status" value="1"/>
</dbReference>
<dbReference type="Proteomes" id="UP000631114">
    <property type="component" value="Unassembled WGS sequence"/>
</dbReference>
<evidence type="ECO:0000259" key="6">
    <source>
        <dbReference type="PROSITE" id="PS51471"/>
    </source>
</evidence>
<dbReference type="AlphaFoldDB" id="A0A835LIT4"/>
<dbReference type="EMBL" id="JADFTS010000009">
    <property type="protein sequence ID" value="KAF9588896.1"/>
    <property type="molecule type" value="Genomic_DNA"/>
</dbReference>
<evidence type="ECO:0000313" key="8">
    <source>
        <dbReference type="Proteomes" id="UP000631114"/>
    </source>
</evidence>
<dbReference type="InterPro" id="IPR027443">
    <property type="entry name" value="IPNS-like_sf"/>
</dbReference>
<name>A0A835LIT4_9MAGN</name>
<dbReference type="Pfam" id="PF03171">
    <property type="entry name" value="2OG-FeII_Oxy"/>
    <property type="match status" value="1"/>
</dbReference>
<protein>
    <recommendedName>
        <fullName evidence="6">Fe2OG dioxygenase domain-containing protein</fullName>
    </recommendedName>
</protein>
<comment type="similarity">
    <text evidence="1 5">Belongs to the iron/ascorbate-dependent oxidoreductase family.</text>
</comment>
<evidence type="ECO:0000256" key="5">
    <source>
        <dbReference type="RuleBase" id="RU003682"/>
    </source>
</evidence>
<dbReference type="InterPro" id="IPR044861">
    <property type="entry name" value="IPNS-like_FE2OG_OXY"/>
</dbReference>
<keyword evidence="4 5" id="KW-0408">Iron</keyword>
<evidence type="ECO:0000256" key="2">
    <source>
        <dbReference type="ARBA" id="ARBA00022723"/>
    </source>
</evidence>
<comment type="caution">
    <text evidence="7">The sequence shown here is derived from an EMBL/GenBank/DDBJ whole genome shotgun (WGS) entry which is preliminary data.</text>
</comment>
<dbReference type="InterPro" id="IPR005123">
    <property type="entry name" value="Oxoglu/Fe-dep_dioxygenase_dom"/>
</dbReference>
<dbReference type="SUPFAM" id="SSF51197">
    <property type="entry name" value="Clavaminate synthase-like"/>
    <property type="match status" value="1"/>
</dbReference>
<dbReference type="PANTHER" id="PTHR10209:SF884">
    <property type="entry name" value="1-AMINOCYCLOPROPANE-1-CARBOXYLATE OXIDASE HOMOLOG 1-LIKE"/>
    <property type="match status" value="1"/>
</dbReference>
<evidence type="ECO:0000256" key="4">
    <source>
        <dbReference type="ARBA" id="ARBA00023004"/>
    </source>
</evidence>
<dbReference type="PANTHER" id="PTHR10209">
    <property type="entry name" value="OXIDOREDUCTASE, 2OG-FE II OXYGENASE FAMILY PROTEIN"/>
    <property type="match status" value="1"/>
</dbReference>
<evidence type="ECO:0000313" key="7">
    <source>
        <dbReference type="EMBL" id="KAF9588896.1"/>
    </source>
</evidence>
<keyword evidence="2 5" id="KW-0479">Metal-binding</keyword>
<evidence type="ECO:0000256" key="1">
    <source>
        <dbReference type="ARBA" id="ARBA00008056"/>
    </source>
</evidence>
<sequence>MATEANKNSIITSNYDRLKELKAFDETKAGVKGLVDNGVTKIPTIFVTPTDDLATKPTSDDVQLKVPLIDLEGFDKDDAKRNEVIEEVRRSMNNQMRIKSMYYSRDVTKRVIYNSNFDLYQAPATNWRDTFLCTMAPDYLNPEELPEACRDIVVGYTKHVTGLGTILLELLSEALGLDHNHLKDMDCAEGLSVLCHYYPACPEPKLTLGATRHSDNDFLTILLQDQIGGLQVLYQNQWIDVPPIHGSLVINIGDFLQASNSFVVLLYRPLCIPKSYF</sequence>
<proteinExistence type="inferred from homology"/>
<feature type="domain" description="Fe2OG dioxygenase" evidence="6">
    <location>
        <begin position="189"/>
        <end position="277"/>
    </location>
</feature>
<evidence type="ECO:0000256" key="3">
    <source>
        <dbReference type="ARBA" id="ARBA00023002"/>
    </source>
</evidence>
<keyword evidence="8" id="KW-1185">Reference proteome</keyword>
<organism evidence="7 8">
    <name type="scientific">Coptis chinensis</name>
    <dbReference type="NCBI Taxonomy" id="261450"/>
    <lineage>
        <taxon>Eukaryota</taxon>
        <taxon>Viridiplantae</taxon>
        <taxon>Streptophyta</taxon>
        <taxon>Embryophyta</taxon>
        <taxon>Tracheophyta</taxon>
        <taxon>Spermatophyta</taxon>
        <taxon>Magnoliopsida</taxon>
        <taxon>Ranunculales</taxon>
        <taxon>Ranunculaceae</taxon>
        <taxon>Coptidoideae</taxon>
        <taxon>Coptis</taxon>
    </lineage>
</organism>
<dbReference type="OrthoDB" id="288590at2759"/>
<dbReference type="GO" id="GO:0046872">
    <property type="term" value="F:metal ion binding"/>
    <property type="evidence" value="ECO:0007669"/>
    <property type="project" value="UniProtKB-KW"/>
</dbReference>
<dbReference type="GO" id="GO:0051213">
    <property type="term" value="F:dioxygenase activity"/>
    <property type="evidence" value="ECO:0007669"/>
    <property type="project" value="UniProtKB-ARBA"/>
</dbReference>
<dbReference type="Gene3D" id="2.60.120.330">
    <property type="entry name" value="B-lactam Antibiotic, Isopenicillin N Synthase, Chain"/>
    <property type="match status" value="1"/>
</dbReference>
<gene>
    <name evidence="7" type="ORF">IFM89_016859</name>
</gene>
<keyword evidence="3 5" id="KW-0560">Oxidoreductase</keyword>